<keyword evidence="2" id="KW-1185">Reference proteome</keyword>
<reference evidence="1 2" key="1">
    <citation type="submission" date="2018-06" db="EMBL/GenBank/DDBJ databases">
        <title>Comparative genomics reveals the genomic features of Rhizophagus irregularis, R. cerebriforme, R. diaphanum and Gigaspora rosea, and their symbiotic lifestyle signature.</title>
        <authorList>
            <person name="Morin E."/>
            <person name="San Clemente H."/>
            <person name="Chen E.C.H."/>
            <person name="De La Providencia I."/>
            <person name="Hainaut M."/>
            <person name="Kuo A."/>
            <person name="Kohler A."/>
            <person name="Murat C."/>
            <person name="Tang N."/>
            <person name="Roy S."/>
            <person name="Loubradou J."/>
            <person name="Henrissat B."/>
            <person name="Grigoriev I.V."/>
            <person name="Corradi N."/>
            <person name="Roux C."/>
            <person name="Martin F.M."/>
        </authorList>
    </citation>
    <scope>NUCLEOTIDE SEQUENCE [LARGE SCALE GENOMIC DNA]</scope>
    <source>
        <strain evidence="1 2">DAOM 194757</strain>
    </source>
</reference>
<name>A0A397UWY5_9GLOM</name>
<proteinExistence type="predicted"/>
<dbReference type="EMBL" id="QKWP01001100">
    <property type="protein sequence ID" value="RIB11746.1"/>
    <property type="molecule type" value="Genomic_DNA"/>
</dbReference>
<protein>
    <submittedName>
        <fullName evidence="1">Uncharacterized protein</fullName>
    </submittedName>
</protein>
<accession>A0A397UWY5</accession>
<dbReference type="AlphaFoldDB" id="A0A397UWY5"/>
<comment type="caution">
    <text evidence="1">The sequence shown here is derived from an EMBL/GenBank/DDBJ whole genome shotgun (WGS) entry which is preliminary data.</text>
</comment>
<gene>
    <name evidence="1" type="ORF">C2G38_2202632</name>
</gene>
<organism evidence="1 2">
    <name type="scientific">Gigaspora rosea</name>
    <dbReference type="NCBI Taxonomy" id="44941"/>
    <lineage>
        <taxon>Eukaryota</taxon>
        <taxon>Fungi</taxon>
        <taxon>Fungi incertae sedis</taxon>
        <taxon>Mucoromycota</taxon>
        <taxon>Glomeromycotina</taxon>
        <taxon>Glomeromycetes</taxon>
        <taxon>Diversisporales</taxon>
        <taxon>Gigasporaceae</taxon>
        <taxon>Gigaspora</taxon>
    </lineage>
</organism>
<sequence length="72" mass="8613">MGPIRDPQDVPERELSAKSTLKGWCIIKVIKKSRKSVLLLVYDKIFKIIWAWCWEKGRKEKGTKEKRDKRRN</sequence>
<evidence type="ECO:0000313" key="1">
    <source>
        <dbReference type="EMBL" id="RIB11746.1"/>
    </source>
</evidence>
<evidence type="ECO:0000313" key="2">
    <source>
        <dbReference type="Proteomes" id="UP000266673"/>
    </source>
</evidence>
<dbReference type="Proteomes" id="UP000266673">
    <property type="component" value="Unassembled WGS sequence"/>
</dbReference>